<dbReference type="EMBL" id="NKHZ01000032">
    <property type="protein sequence ID" value="PNS19191.1"/>
    <property type="molecule type" value="Genomic_DNA"/>
</dbReference>
<organism evidence="2 3">
    <name type="scientific">Sphaceloma murrayae</name>
    <dbReference type="NCBI Taxonomy" id="2082308"/>
    <lineage>
        <taxon>Eukaryota</taxon>
        <taxon>Fungi</taxon>
        <taxon>Dikarya</taxon>
        <taxon>Ascomycota</taxon>
        <taxon>Pezizomycotina</taxon>
        <taxon>Dothideomycetes</taxon>
        <taxon>Dothideomycetidae</taxon>
        <taxon>Myriangiales</taxon>
        <taxon>Elsinoaceae</taxon>
        <taxon>Sphaceloma</taxon>
    </lineage>
</organism>
<feature type="domain" description="Methyltransferase" evidence="1">
    <location>
        <begin position="16"/>
        <end position="128"/>
    </location>
</feature>
<dbReference type="CDD" id="cd02440">
    <property type="entry name" value="AdoMet_MTases"/>
    <property type="match status" value="1"/>
</dbReference>
<dbReference type="InParanoid" id="A0A2K1QVW5"/>
<comment type="caution">
    <text evidence="2">The sequence shown here is derived from an EMBL/GenBank/DDBJ whole genome shotgun (WGS) entry which is preliminary data.</text>
</comment>
<dbReference type="STRING" id="2082308.A0A2K1QVW5"/>
<dbReference type="Gene3D" id="3.40.50.150">
    <property type="entry name" value="Vaccinia Virus protein VP39"/>
    <property type="match status" value="1"/>
</dbReference>
<keyword evidence="3" id="KW-1185">Reference proteome</keyword>
<dbReference type="InterPro" id="IPR041698">
    <property type="entry name" value="Methyltransf_25"/>
</dbReference>
<sequence>MSYATLLPSQRQELNVTDLGAGTGRASLAFLSTLSSHIQNSLAPFSINLTLLDSSPSMLSLAQSKVTSTISSLPAHPDARVVSHVHDIASDPPVDVPKADLVFSTLVMEHLPLEIFFHALAGAMKPSGVAVVTNMYSEMGRTAVSGDWNQGSDEARATTVTGAGFVDG</sequence>
<evidence type="ECO:0000313" key="2">
    <source>
        <dbReference type="EMBL" id="PNS19191.1"/>
    </source>
</evidence>
<evidence type="ECO:0000313" key="3">
    <source>
        <dbReference type="Proteomes" id="UP000243797"/>
    </source>
</evidence>
<gene>
    <name evidence="2" type="ORF">CAC42_2368</name>
</gene>
<accession>A0A2K1QVW5</accession>
<dbReference type="OrthoDB" id="66144at2759"/>
<dbReference type="AlphaFoldDB" id="A0A2K1QVW5"/>
<dbReference type="GO" id="GO:0008757">
    <property type="term" value="F:S-adenosylmethionine-dependent methyltransferase activity"/>
    <property type="evidence" value="ECO:0007669"/>
    <property type="project" value="InterPro"/>
</dbReference>
<name>A0A2K1QVW5_9PEZI</name>
<dbReference type="Pfam" id="PF13649">
    <property type="entry name" value="Methyltransf_25"/>
    <property type="match status" value="1"/>
</dbReference>
<dbReference type="Proteomes" id="UP000243797">
    <property type="component" value="Unassembled WGS sequence"/>
</dbReference>
<dbReference type="InterPro" id="IPR029063">
    <property type="entry name" value="SAM-dependent_MTases_sf"/>
</dbReference>
<reference evidence="2 3" key="1">
    <citation type="submission" date="2017-06" db="EMBL/GenBank/DDBJ databases">
        <title>Draft genome sequence of a variant of Elsinoe murrayae.</title>
        <authorList>
            <person name="Cheng Q."/>
        </authorList>
    </citation>
    <scope>NUCLEOTIDE SEQUENCE [LARGE SCALE GENOMIC DNA]</scope>
    <source>
        <strain evidence="2 3">CQ-2017a</strain>
    </source>
</reference>
<protein>
    <recommendedName>
        <fullName evidence="1">Methyltransferase domain-containing protein</fullName>
    </recommendedName>
</protein>
<evidence type="ECO:0000259" key="1">
    <source>
        <dbReference type="Pfam" id="PF13649"/>
    </source>
</evidence>
<proteinExistence type="predicted"/>
<dbReference type="SUPFAM" id="SSF53335">
    <property type="entry name" value="S-adenosyl-L-methionine-dependent methyltransferases"/>
    <property type="match status" value="1"/>
</dbReference>